<evidence type="ECO:0008006" key="4">
    <source>
        <dbReference type="Google" id="ProtNLM"/>
    </source>
</evidence>
<dbReference type="EMBL" id="CABVIB010000028">
    <property type="protein sequence ID" value="VVO24731.1"/>
    <property type="molecule type" value="Genomic_DNA"/>
</dbReference>
<dbReference type="Proteomes" id="UP000326018">
    <property type="component" value="Unassembled WGS sequence"/>
</dbReference>
<evidence type="ECO:0000313" key="1">
    <source>
        <dbReference type="EMBL" id="VVO24731.1"/>
    </source>
</evidence>
<evidence type="ECO:0000313" key="3">
    <source>
        <dbReference type="Proteomes" id="UP000326018"/>
    </source>
</evidence>
<organism evidence="2 3">
    <name type="scientific">Pseudomonas fluorescens</name>
    <dbReference type="NCBI Taxonomy" id="294"/>
    <lineage>
        <taxon>Bacteria</taxon>
        <taxon>Pseudomonadati</taxon>
        <taxon>Pseudomonadota</taxon>
        <taxon>Gammaproteobacteria</taxon>
        <taxon>Pseudomonadales</taxon>
        <taxon>Pseudomonadaceae</taxon>
        <taxon>Pseudomonas</taxon>
    </lineage>
</organism>
<dbReference type="OrthoDB" id="6672309at2"/>
<proteinExistence type="predicted"/>
<accession>A0A5E7F0R6</accession>
<dbReference type="EMBL" id="CABVIB010000037">
    <property type="protein sequence ID" value="VVO33051.1"/>
    <property type="molecule type" value="Genomic_DNA"/>
</dbReference>
<gene>
    <name evidence="1" type="ORF">PS712_04523</name>
    <name evidence="2" type="ORF">PS712_05172</name>
</gene>
<reference evidence="2 3" key="1">
    <citation type="submission" date="2019-09" db="EMBL/GenBank/DDBJ databases">
        <authorList>
            <person name="Chandra G."/>
            <person name="Truman W A."/>
        </authorList>
    </citation>
    <scope>NUCLEOTIDE SEQUENCE [LARGE SCALE GENOMIC DNA]</scope>
    <source>
        <strain evidence="2">PS712</strain>
    </source>
</reference>
<dbReference type="AlphaFoldDB" id="A0A5E7F0R6"/>
<protein>
    <recommendedName>
        <fullName evidence="4">CN hydrolase domain-containing protein</fullName>
    </recommendedName>
</protein>
<dbReference type="RefSeq" id="WP_150704354.1">
    <property type="nucleotide sequence ID" value="NZ_CABVIB010000028.1"/>
</dbReference>
<sequence length="315" mass="35017">MLISIASLRQPTYKSQFSKQRPSYLSISDYLMSELDARVDHVLWKIKEAAKAARERHVGAECLFFTLPEFFWNVPWHVVRSEEELHELNSAYLEHVSAAVVSLMKALPAQQYGDIVLLGGSCATLIKVGEGESSYYDVINYLLAITNKKYAGDKPVMSMWPKRNVSGIDFGKYVGMSEGYWYFNLFGDVVVKVKRVSNVQAEHSDSSGYEGTFLNDLVPGCPFGVNLCLDYDVVQDGERDEEIKLTEAKIDFLIACGMSFDYSKQHSSSVQYAIRNDGHGDGGCEVVKLKSGRIVGAVPSEVIDGSIYLASIDIA</sequence>
<name>A0A5E7F0R6_PSEFL</name>
<evidence type="ECO:0000313" key="2">
    <source>
        <dbReference type="EMBL" id="VVO33051.1"/>
    </source>
</evidence>